<organism evidence="2 3">
    <name type="scientific">Geobacillus icigianus</name>
    <dbReference type="NCBI Taxonomy" id="1430331"/>
    <lineage>
        <taxon>Bacteria</taxon>
        <taxon>Bacillati</taxon>
        <taxon>Bacillota</taxon>
        <taxon>Bacilli</taxon>
        <taxon>Bacillales</taxon>
        <taxon>Anoxybacillaceae</taxon>
        <taxon>Geobacillus</taxon>
    </lineage>
</organism>
<feature type="region of interest" description="Disordered" evidence="1">
    <location>
        <begin position="59"/>
        <end position="90"/>
    </location>
</feature>
<evidence type="ECO:0000313" key="3">
    <source>
        <dbReference type="Proteomes" id="UP000029267"/>
    </source>
</evidence>
<proteinExistence type="predicted"/>
<name>A0ABU6BIE6_9BACL</name>
<comment type="caution">
    <text evidence="2">The sequence shown here is derived from an EMBL/GenBank/DDBJ whole genome shotgun (WGS) entry which is preliminary data.</text>
</comment>
<evidence type="ECO:0000313" key="2">
    <source>
        <dbReference type="EMBL" id="MEB3751676.1"/>
    </source>
</evidence>
<accession>A0ABU6BIE6</accession>
<reference evidence="2 3" key="1">
    <citation type="journal article" date="2014" name="Genome Announc.">
        <title>Draft Genome Sequence of Geobacillus icigianus Strain G1w1T Isolated from Hot Springs in the Valley of Geysers, Kamchatka (Russian Federation).</title>
        <authorList>
            <person name="Bryanskaya A.V."/>
            <person name="Rozanov A.S."/>
            <person name="Logacheva M.D."/>
            <person name="Kotenko A.V."/>
            <person name="Peltek S.E."/>
        </authorList>
    </citation>
    <scope>NUCLEOTIDE SEQUENCE [LARGE SCALE GENOMIC DNA]</scope>
    <source>
        <strain evidence="2 3">G1w1</strain>
    </source>
</reference>
<keyword evidence="3" id="KW-1185">Reference proteome</keyword>
<evidence type="ECO:0000256" key="1">
    <source>
        <dbReference type="SAM" id="MobiDB-lite"/>
    </source>
</evidence>
<gene>
    <name evidence="2" type="ORF">EP10_002531</name>
</gene>
<sequence length="162" mass="17736">MSRADSGHPAFVVAVQLVIDQSVSHPVPIPHTLLSSWRPSRCFPDGKPMALHPQLPPSATNKKEAVRHPPLHQPRTRYSETPSGFTIPSPPVARAPTGLSACPRPAAGYSFIDMRATASFTLRMFSILLSQHAWLKSTGYCSGLSVRLYSSQNKRKLSFAYA</sequence>
<dbReference type="EMBL" id="JPYA02000003">
    <property type="protein sequence ID" value="MEB3751676.1"/>
    <property type="molecule type" value="Genomic_DNA"/>
</dbReference>
<protein>
    <submittedName>
        <fullName evidence="2">Uncharacterized protein</fullName>
    </submittedName>
</protein>
<dbReference type="Proteomes" id="UP000029267">
    <property type="component" value="Unassembled WGS sequence"/>
</dbReference>